<dbReference type="RefSeq" id="WP_072849647.1">
    <property type="nucleotide sequence ID" value="NZ_FQVI01000003.1"/>
</dbReference>
<dbReference type="PANTHER" id="PTHR43649">
    <property type="entry name" value="ARABINOSE-BINDING PROTEIN-RELATED"/>
    <property type="match status" value="1"/>
</dbReference>
<organism evidence="3 4">
    <name type="scientific">Lactonifactor longoviformis DSM 17459</name>
    <dbReference type="NCBI Taxonomy" id="1122155"/>
    <lineage>
        <taxon>Bacteria</taxon>
        <taxon>Bacillati</taxon>
        <taxon>Bacillota</taxon>
        <taxon>Clostridia</taxon>
        <taxon>Eubacteriales</taxon>
        <taxon>Clostridiaceae</taxon>
        <taxon>Lactonifactor</taxon>
    </lineage>
</organism>
<dbReference type="AlphaFoldDB" id="A0A1M4V264"/>
<evidence type="ECO:0000313" key="3">
    <source>
        <dbReference type="EMBL" id="SHE62977.1"/>
    </source>
</evidence>
<keyword evidence="2" id="KW-0732">Signal</keyword>
<dbReference type="Proteomes" id="UP000184245">
    <property type="component" value="Unassembled WGS sequence"/>
</dbReference>
<dbReference type="Pfam" id="PF01547">
    <property type="entry name" value="SBP_bac_1"/>
    <property type="match status" value="1"/>
</dbReference>
<sequence length="464" mass="51708">MKKTKKALAMLMAAAMAATVFTGCGKEEEQKGSQESASSKEEGDSSGKKELSMWFWGASDYQREAMDKYLIQAFNESQDEYELTVEYRASVDNDIAVALSGGEGPDIVYGSGPAFVAGYAAEGLFLNLDKYSEQYGWKERVLDPCYEICTIDGSLYSIPGALTSTGVFYNKKVLEDNGWEVPATYEQLVDIMEQAKEKGLYAGLTGAKDWRYTNEMYVGMMLTHVAGPEVMYKVLTGEQKWNSPEVAEAMNVLVDWYKNGYLAGDDYWNFDFNEAAMMLANEQSPFFYGALNVFQFIKNIATEEQCDNIGFFPLPNYDGSTDHRASLGSICSFSINSQCKNPDGAAMVLDYMLTSDFSAGMSSQWPGYWGMPLKDLTQIDMEQYQGIYKEYMKTCTDIVKSLDEGDFAYGAATCFPASTYEACIDIDTVWFGEATVEEYLDNMDKAFAEDVEKKSVATIPKPAF</sequence>
<dbReference type="PANTHER" id="PTHR43649:SF12">
    <property type="entry name" value="DIACETYLCHITOBIOSE BINDING PROTEIN DASA"/>
    <property type="match status" value="1"/>
</dbReference>
<reference evidence="3 4" key="1">
    <citation type="submission" date="2016-11" db="EMBL/GenBank/DDBJ databases">
        <authorList>
            <person name="Jaros S."/>
            <person name="Januszkiewicz K."/>
            <person name="Wedrychowicz H."/>
        </authorList>
    </citation>
    <scope>NUCLEOTIDE SEQUENCE [LARGE SCALE GENOMIC DNA]</scope>
    <source>
        <strain evidence="3 4">DSM 17459</strain>
    </source>
</reference>
<proteinExistence type="predicted"/>
<dbReference type="OrthoDB" id="9798191at2"/>
<protein>
    <submittedName>
        <fullName evidence="3">Raffinose/stachyose/melibiose transport system substrate-binding protein</fullName>
    </submittedName>
</protein>
<dbReference type="Gene3D" id="3.40.190.10">
    <property type="entry name" value="Periplasmic binding protein-like II"/>
    <property type="match status" value="2"/>
</dbReference>
<evidence type="ECO:0000313" key="4">
    <source>
        <dbReference type="Proteomes" id="UP000184245"/>
    </source>
</evidence>
<dbReference type="PROSITE" id="PS51257">
    <property type="entry name" value="PROKAR_LIPOPROTEIN"/>
    <property type="match status" value="1"/>
</dbReference>
<dbReference type="InterPro" id="IPR050490">
    <property type="entry name" value="Bact_solute-bd_prot1"/>
</dbReference>
<keyword evidence="4" id="KW-1185">Reference proteome</keyword>
<dbReference type="InterPro" id="IPR006059">
    <property type="entry name" value="SBP"/>
</dbReference>
<accession>A0A1M4V264</accession>
<dbReference type="SUPFAM" id="SSF53850">
    <property type="entry name" value="Periplasmic binding protein-like II"/>
    <property type="match status" value="1"/>
</dbReference>
<feature type="signal peptide" evidence="2">
    <location>
        <begin position="1"/>
        <end position="22"/>
    </location>
</feature>
<feature type="chain" id="PRO_5039670094" evidence="2">
    <location>
        <begin position="23"/>
        <end position="464"/>
    </location>
</feature>
<feature type="region of interest" description="Disordered" evidence="1">
    <location>
        <begin position="25"/>
        <end position="47"/>
    </location>
</feature>
<name>A0A1M4V264_9CLOT</name>
<evidence type="ECO:0000256" key="2">
    <source>
        <dbReference type="SAM" id="SignalP"/>
    </source>
</evidence>
<dbReference type="STRING" id="1122155.SAMN02745158_01085"/>
<gene>
    <name evidence="3" type="ORF">SAMN02745158_01085</name>
</gene>
<evidence type="ECO:0000256" key="1">
    <source>
        <dbReference type="SAM" id="MobiDB-lite"/>
    </source>
</evidence>
<dbReference type="EMBL" id="FQVI01000003">
    <property type="protein sequence ID" value="SHE62977.1"/>
    <property type="molecule type" value="Genomic_DNA"/>
</dbReference>